<dbReference type="OrthoDB" id="9815195at2"/>
<keyword evidence="3" id="KW-1185">Reference proteome</keyword>
<dbReference type="EMBL" id="CP022355">
    <property type="protein sequence ID" value="ASK77644.1"/>
    <property type="molecule type" value="Genomic_DNA"/>
</dbReference>
<dbReference type="AlphaFoldDB" id="A0A220VB46"/>
<proteinExistence type="predicted"/>
<dbReference type="PANTHER" id="PTHR38477:SF1">
    <property type="entry name" value="MUREIN L,D-TRANSPEPTIDASE CATALYTIC DOMAIN FAMILY PROTEIN"/>
    <property type="match status" value="1"/>
</dbReference>
<feature type="signal peptide" evidence="1">
    <location>
        <begin position="1"/>
        <end position="21"/>
    </location>
</feature>
<feature type="chain" id="PRO_5012668451" description="Peptidase" evidence="1">
    <location>
        <begin position="22"/>
        <end position="204"/>
    </location>
</feature>
<keyword evidence="1" id="KW-0732">Signal</keyword>
<organism evidence="2 3">
    <name type="scientific">Paraphotobacterium marinum</name>
    <dbReference type="NCBI Taxonomy" id="1755811"/>
    <lineage>
        <taxon>Bacteria</taxon>
        <taxon>Pseudomonadati</taxon>
        <taxon>Pseudomonadota</taxon>
        <taxon>Gammaproteobacteria</taxon>
        <taxon>Vibrionales</taxon>
        <taxon>Vibrionaceae</taxon>
        <taxon>Paraphotobacterium</taxon>
    </lineage>
</organism>
<evidence type="ECO:0008006" key="4">
    <source>
        <dbReference type="Google" id="ProtNLM"/>
    </source>
</evidence>
<dbReference type="Proteomes" id="UP000242175">
    <property type="component" value="Chromosome large"/>
</dbReference>
<reference evidence="2 3" key="1">
    <citation type="journal article" date="2016" name="Int. J. Syst. Evol. Microbiol.">
        <title>Paraphotobacterium marinum gen. nov., sp. nov., a member of the family Vibrionaceae, isolated from surface seawater.</title>
        <authorList>
            <person name="Huang Z."/>
            <person name="Dong C."/>
            <person name="Shao Z."/>
        </authorList>
    </citation>
    <scope>NUCLEOTIDE SEQUENCE [LARGE SCALE GENOMIC DNA]</scope>
    <source>
        <strain evidence="2 3">NSCS20N07D</strain>
    </source>
</reference>
<evidence type="ECO:0000313" key="2">
    <source>
        <dbReference type="EMBL" id="ASK77644.1"/>
    </source>
</evidence>
<evidence type="ECO:0000313" key="3">
    <source>
        <dbReference type="Proteomes" id="UP000242175"/>
    </source>
</evidence>
<protein>
    <recommendedName>
        <fullName evidence="4">Peptidase</fullName>
    </recommendedName>
</protein>
<sequence length="204" mass="23043">MKAFKILISIFFILVSINIHATSISREDAVDLYDNLNLEKSLDKKVFLKAYYAYARNHGINEILTVIDYTKPSTQKRFFVIDMKNEKVLFDTYVTHGKNSGLKYSSRFSNKMNSLETSLGTFITENTYYGSNGYSLRLKGISQGLNNNAYRRNIVVHGAAYADPSVIKQIGRLGRSWGCPAVPAYLAHRIINTIKNGTVIYAYG</sequence>
<dbReference type="RefSeq" id="WP_089072554.1">
    <property type="nucleotide sequence ID" value="NZ_CBCSAM010000001.1"/>
</dbReference>
<dbReference type="InterPro" id="IPR032676">
    <property type="entry name" value="YkuD_2"/>
</dbReference>
<dbReference type="KEGG" id="pmai:CF386_00345"/>
<dbReference type="PANTHER" id="PTHR38477">
    <property type="entry name" value="HYPOTHETICAL EXPORTED PROTEIN"/>
    <property type="match status" value="1"/>
</dbReference>
<dbReference type="InterPro" id="IPR038063">
    <property type="entry name" value="Transpep_catalytic_dom"/>
</dbReference>
<evidence type="ECO:0000256" key="1">
    <source>
        <dbReference type="SAM" id="SignalP"/>
    </source>
</evidence>
<name>A0A220VB46_9GAMM</name>
<gene>
    <name evidence="2" type="ORF">CF386_00345</name>
</gene>
<dbReference type="SUPFAM" id="SSF141523">
    <property type="entry name" value="L,D-transpeptidase catalytic domain-like"/>
    <property type="match status" value="1"/>
</dbReference>
<dbReference type="Pfam" id="PF13645">
    <property type="entry name" value="YkuD_2"/>
    <property type="match status" value="1"/>
</dbReference>
<accession>A0A220VB46</accession>